<sequence length="71" mass="7822">MFKRAFDHVAAQAAALAMSGTGSRRYIRWITRGQRTAAYYKNGLNGPRAVARRLRQIEAGSLTEANGLVRA</sequence>
<comment type="caution">
    <text evidence="1">The sequence shown here is derived from an EMBL/GenBank/DDBJ whole genome shotgun (WGS) entry which is preliminary data.</text>
</comment>
<protein>
    <submittedName>
        <fullName evidence="1">Uncharacterized protein</fullName>
    </submittedName>
</protein>
<proteinExistence type="predicted"/>
<gene>
    <name evidence="1" type="ORF">HAP48_026265</name>
</gene>
<organism evidence="1">
    <name type="scientific">Bradyrhizobium septentrionale</name>
    <dbReference type="NCBI Taxonomy" id="1404411"/>
    <lineage>
        <taxon>Bacteria</taxon>
        <taxon>Pseudomonadati</taxon>
        <taxon>Pseudomonadota</taxon>
        <taxon>Alphaproteobacteria</taxon>
        <taxon>Hyphomicrobiales</taxon>
        <taxon>Nitrobacteraceae</taxon>
        <taxon>Bradyrhizobium</taxon>
    </lineage>
</organism>
<dbReference type="RefSeq" id="WP_166205724.1">
    <property type="nucleotide sequence ID" value="NZ_CP088285.1"/>
</dbReference>
<name>A0A973W3B3_9BRAD</name>
<evidence type="ECO:0000313" key="1">
    <source>
        <dbReference type="EMBL" id="NVI46400.1"/>
    </source>
</evidence>
<accession>A0A973W3B3</accession>
<dbReference type="EMBL" id="JAAOLE020000001">
    <property type="protein sequence ID" value="NVI46400.1"/>
    <property type="molecule type" value="Genomic_DNA"/>
</dbReference>
<reference evidence="1" key="1">
    <citation type="submission" date="2020-06" db="EMBL/GenBank/DDBJ databases">
        <title>Whole Genome Sequence of Bradyrhizobium sp. Strain 1S1.</title>
        <authorList>
            <person name="Bromfield E.S.P."/>
            <person name="Cloutier S."/>
        </authorList>
    </citation>
    <scope>NUCLEOTIDE SEQUENCE [LARGE SCALE GENOMIC DNA]</scope>
    <source>
        <strain evidence="1">1S1</strain>
    </source>
</reference>
<dbReference type="AlphaFoldDB" id="A0A973W3B3"/>